<protein>
    <submittedName>
        <fullName evidence="5">Dual specificity protein kinase</fullName>
    </submittedName>
</protein>
<dbReference type="Pfam" id="PF00069">
    <property type="entry name" value="Pkinase"/>
    <property type="match status" value="1"/>
</dbReference>
<dbReference type="Gene3D" id="1.10.510.10">
    <property type="entry name" value="Transferase(Phosphotransferase) domain 1"/>
    <property type="match status" value="1"/>
</dbReference>
<dbReference type="PRINTS" id="PR00109">
    <property type="entry name" value="TYRKINASE"/>
</dbReference>
<dbReference type="PROSITE" id="PS50011">
    <property type="entry name" value="PROTEIN_KINASE_DOM"/>
    <property type="match status" value="1"/>
</dbReference>
<evidence type="ECO:0000313" key="6">
    <source>
        <dbReference type="Proteomes" id="UP001472866"/>
    </source>
</evidence>
<dbReference type="PANTHER" id="PTHR44329:SF298">
    <property type="entry name" value="MIXED LINEAGE KINASE DOMAIN-LIKE PROTEIN"/>
    <property type="match status" value="1"/>
</dbReference>
<sequence length="443" mass="48280">MRRRERIERGGSSGGSLRRSLSDTSVASPSNAAGGGLGFTSLRDSNGFWKKVRSPGSSGRKEWVIPLEDVDLIATMGSGGTGEVWHAKWQGLDVAVKILYRQGGQVFGIEGAPGAAPTNGSDKVEKAFQAEVRSLSSLRHPNIVLFLGSCRSNVRVMGKLSSAAEVQYGIVTEYMSGGSLHDHVHCGNWVSTASPRLVRSIVKDVVLGMIYLHNEGIIHRDLKSRNILTSSNWRAKIADFDLSRIKQATLFKNDPSSSLVGTPSWMAPELIQGNKYDEKVDVYSFAVVLFEILSGEVPYASNYKGKGDMNHVRIVYDVVKHGARPVVPSYISAAAAALISRCWSQDPRDRPAFSEILSIVDEENAEGTYFCHRHNEHLREEDEIGSISARSLGTASSASGSARLANGGGSSNLGSLREEEPPSTKEAKGTKFSKWLKKLWRRM</sequence>
<dbReference type="InterPro" id="IPR000719">
    <property type="entry name" value="Prot_kinase_dom"/>
</dbReference>
<dbReference type="SUPFAM" id="SSF56112">
    <property type="entry name" value="Protein kinase-like (PK-like)"/>
    <property type="match status" value="1"/>
</dbReference>
<name>A0AAX4P3K7_9CHLO</name>
<feature type="compositionally biased region" description="Basic and acidic residues" evidence="3">
    <location>
        <begin position="416"/>
        <end position="429"/>
    </location>
</feature>
<dbReference type="PROSITE" id="PS00108">
    <property type="entry name" value="PROTEIN_KINASE_ST"/>
    <property type="match status" value="1"/>
</dbReference>
<keyword evidence="5" id="KW-0808">Transferase</keyword>
<dbReference type="Gene3D" id="3.30.200.20">
    <property type="entry name" value="Phosphorylase Kinase, domain 1"/>
    <property type="match status" value="1"/>
</dbReference>
<dbReference type="InterPro" id="IPR008271">
    <property type="entry name" value="Ser/Thr_kinase_AS"/>
</dbReference>
<feature type="domain" description="Protein kinase" evidence="4">
    <location>
        <begin position="70"/>
        <end position="370"/>
    </location>
</feature>
<keyword evidence="1" id="KW-0547">Nucleotide-binding</keyword>
<dbReference type="AlphaFoldDB" id="A0AAX4P3K7"/>
<evidence type="ECO:0000313" key="5">
    <source>
        <dbReference type="EMBL" id="WZN60907.1"/>
    </source>
</evidence>
<dbReference type="PANTHER" id="PTHR44329">
    <property type="entry name" value="SERINE/THREONINE-PROTEIN KINASE TNNI3K-RELATED"/>
    <property type="match status" value="1"/>
</dbReference>
<dbReference type="InterPro" id="IPR001245">
    <property type="entry name" value="Ser-Thr/Tyr_kinase_cat_dom"/>
</dbReference>
<dbReference type="EMBL" id="CP151503">
    <property type="protein sequence ID" value="WZN60907.1"/>
    <property type="molecule type" value="Genomic_DNA"/>
</dbReference>
<keyword evidence="2" id="KW-0067">ATP-binding</keyword>
<dbReference type="InterPro" id="IPR011009">
    <property type="entry name" value="Kinase-like_dom_sf"/>
</dbReference>
<keyword evidence="5" id="KW-0418">Kinase</keyword>
<dbReference type="GO" id="GO:0004674">
    <property type="term" value="F:protein serine/threonine kinase activity"/>
    <property type="evidence" value="ECO:0007669"/>
    <property type="project" value="TreeGrafter"/>
</dbReference>
<proteinExistence type="predicted"/>
<dbReference type="GO" id="GO:0005524">
    <property type="term" value="F:ATP binding"/>
    <property type="evidence" value="ECO:0007669"/>
    <property type="project" value="UniProtKB-KW"/>
</dbReference>
<keyword evidence="6" id="KW-1185">Reference proteome</keyword>
<dbReference type="InterPro" id="IPR051681">
    <property type="entry name" value="Ser/Thr_Kinases-Pseudokinases"/>
</dbReference>
<evidence type="ECO:0000259" key="4">
    <source>
        <dbReference type="PROSITE" id="PS50011"/>
    </source>
</evidence>
<reference evidence="5 6" key="1">
    <citation type="submission" date="2024-03" db="EMBL/GenBank/DDBJ databases">
        <title>Complete genome sequence of the green alga Chloropicon roscoffensis RCC1871.</title>
        <authorList>
            <person name="Lemieux C."/>
            <person name="Pombert J.-F."/>
            <person name="Otis C."/>
            <person name="Turmel M."/>
        </authorList>
    </citation>
    <scope>NUCLEOTIDE SEQUENCE [LARGE SCALE GENOMIC DNA]</scope>
    <source>
        <strain evidence="5 6">RCC1871</strain>
    </source>
</reference>
<evidence type="ECO:0000256" key="3">
    <source>
        <dbReference type="SAM" id="MobiDB-lite"/>
    </source>
</evidence>
<evidence type="ECO:0000256" key="2">
    <source>
        <dbReference type="ARBA" id="ARBA00022840"/>
    </source>
</evidence>
<dbReference type="Proteomes" id="UP001472866">
    <property type="component" value="Chromosome 03"/>
</dbReference>
<gene>
    <name evidence="5" type="ORF">HKI87_03g24410</name>
</gene>
<feature type="region of interest" description="Disordered" evidence="3">
    <location>
        <begin position="397"/>
        <end position="430"/>
    </location>
</feature>
<organism evidence="5 6">
    <name type="scientific">Chloropicon roscoffensis</name>
    <dbReference type="NCBI Taxonomy" id="1461544"/>
    <lineage>
        <taxon>Eukaryota</taxon>
        <taxon>Viridiplantae</taxon>
        <taxon>Chlorophyta</taxon>
        <taxon>Chloropicophyceae</taxon>
        <taxon>Chloropicales</taxon>
        <taxon>Chloropicaceae</taxon>
        <taxon>Chloropicon</taxon>
    </lineage>
</organism>
<evidence type="ECO:0000256" key="1">
    <source>
        <dbReference type="ARBA" id="ARBA00022741"/>
    </source>
</evidence>
<dbReference type="CDD" id="cd13999">
    <property type="entry name" value="STKc_MAP3K-like"/>
    <property type="match status" value="1"/>
</dbReference>
<dbReference type="SMART" id="SM00220">
    <property type="entry name" value="S_TKc"/>
    <property type="match status" value="1"/>
</dbReference>
<feature type="region of interest" description="Disordered" evidence="3">
    <location>
        <begin position="1"/>
        <end position="38"/>
    </location>
</feature>
<accession>A0AAX4P3K7</accession>